<keyword evidence="6" id="KW-0547">Nucleotide-binding</keyword>
<keyword evidence="8" id="KW-0539">Nucleus</keyword>
<feature type="signal peptide" evidence="11">
    <location>
        <begin position="1"/>
        <end position="24"/>
    </location>
</feature>
<dbReference type="Proteomes" id="UP000887572">
    <property type="component" value="Unplaced"/>
</dbReference>
<dbReference type="GO" id="GO:0003723">
    <property type="term" value="F:RNA binding"/>
    <property type="evidence" value="ECO:0007669"/>
    <property type="project" value="InterPro"/>
</dbReference>
<keyword evidence="13" id="KW-1185">Reference proteome</keyword>
<evidence type="ECO:0000256" key="7">
    <source>
        <dbReference type="ARBA" id="ARBA00022840"/>
    </source>
</evidence>
<dbReference type="EC" id="2.7.7.19" evidence="3"/>
<feature type="region of interest" description="Disordered" evidence="10">
    <location>
        <begin position="1475"/>
        <end position="1612"/>
    </location>
</feature>
<accession>A0A914HUV3</accession>
<dbReference type="GO" id="GO:0006397">
    <property type="term" value="P:mRNA processing"/>
    <property type="evidence" value="ECO:0007669"/>
    <property type="project" value="UniProtKB-KW"/>
</dbReference>
<keyword evidence="5" id="KW-0808">Transferase</keyword>
<keyword evidence="11" id="KW-0732">Signal</keyword>
<dbReference type="SUPFAM" id="SSF81631">
    <property type="entry name" value="PAP/OAS1 substrate-binding domain"/>
    <property type="match status" value="1"/>
</dbReference>
<feature type="chain" id="PRO_5037148162" description="polynucleotide adenylyltransferase" evidence="11">
    <location>
        <begin position="25"/>
        <end position="2398"/>
    </location>
</feature>
<comment type="subcellular location">
    <subcellularLocation>
        <location evidence="1">Nucleus</location>
    </subcellularLocation>
</comment>
<keyword evidence="4" id="KW-0507">mRNA processing</keyword>
<organism evidence="13 14">
    <name type="scientific">Globodera rostochiensis</name>
    <name type="common">Golden nematode worm</name>
    <name type="synonym">Heterodera rostochiensis</name>
    <dbReference type="NCBI Taxonomy" id="31243"/>
    <lineage>
        <taxon>Eukaryota</taxon>
        <taxon>Metazoa</taxon>
        <taxon>Ecdysozoa</taxon>
        <taxon>Nematoda</taxon>
        <taxon>Chromadorea</taxon>
        <taxon>Rhabditida</taxon>
        <taxon>Tylenchina</taxon>
        <taxon>Tylenchomorpha</taxon>
        <taxon>Tylenchoidea</taxon>
        <taxon>Heteroderidae</taxon>
        <taxon>Heteroderinae</taxon>
        <taxon>Globodera</taxon>
    </lineage>
</organism>
<dbReference type="Gene3D" id="1.10.1410.10">
    <property type="match status" value="1"/>
</dbReference>
<comment type="similarity">
    <text evidence="2">Belongs to the poly(A) polymerase family.</text>
</comment>
<feature type="compositionally biased region" description="Basic and acidic residues" evidence="10">
    <location>
        <begin position="1481"/>
        <end position="1501"/>
    </location>
</feature>
<evidence type="ECO:0000256" key="9">
    <source>
        <dbReference type="ARBA" id="ARBA00048830"/>
    </source>
</evidence>
<dbReference type="GO" id="GO:1990817">
    <property type="term" value="F:poly(A) RNA polymerase activity"/>
    <property type="evidence" value="ECO:0007669"/>
    <property type="project" value="UniProtKB-EC"/>
</dbReference>
<proteinExistence type="inferred from homology"/>
<evidence type="ECO:0000256" key="6">
    <source>
        <dbReference type="ARBA" id="ARBA00022741"/>
    </source>
</evidence>
<evidence type="ECO:0000256" key="1">
    <source>
        <dbReference type="ARBA" id="ARBA00004123"/>
    </source>
</evidence>
<feature type="compositionally biased region" description="Basic and acidic residues" evidence="10">
    <location>
        <begin position="693"/>
        <end position="704"/>
    </location>
</feature>
<evidence type="ECO:0000256" key="5">
    <source>
        <dbReference type="ARBA" id="ARBA00022679"/>
    </source>
</evidence>
<evidence type="ECO:0000256" key="4">
    <source>
        <dbReference type="ARBA" id="ARBA00022664"/>
    </source>
</evidence>
<dbReference type="InterPro" id="IPR007012">
    <property type="entry name" value="PolA_pol_cen_dom"/>
</dbReference>
<keyword evidence="7" id="KW-0067">ATP-binding</keyword>
<comment type="catalytic activity">
    <reaction evidence="9">
        <text>RNA(n) + ATP = RNA(n)-3'-adenine ribonucleotide + diphosphate</text>
        <dbReference type="Rhea" id="RHEA:11332"/>
        <dbReference type="Rhea" id="RHEA-COMP:14527"/>
        <dbReference type="Rhea" id="RHEA-COMP:17347"/>
        <dbReference type="ChEBI" id="CHEBI:30616"/>
        <dbReference type="ChEBI" id="CHEBI:33019"/>
        <dbReference type="ChEBI" id="CHEBI:140395"/>
        <dbReference type="ChEBI" id="CHEBI:173115"/>
        <dbReference type="EC" id="2.7.7.19"/>
    </reaction>
</comment>
<dbReference type="PANTHER" id="PTHR10682:SF10">
    <property type="entry name" value="POLYNUCLEOTIDE ADENYLYLTRANSFERASE"/>
    <property type="match status" value="1"/>
</dbReference>
<dbReference type="Gene3D" id="3.30.70.590">
    <property type="entry name" value="Poly(A) polymerase predicted RNA binding domain"/>
    <property type="match status" value="1"/>
</dbReference>
<dbReference type="GO" id="GO:0005634">
    <property type="term" value="C:nucleus"/>
    <property type="evidence" value="ECO:0007669"/>
    <property type="project" value="UniProtKB-SubCell"/>
</dbReference>
<sequence>MNINLATIFCVIFIFSTFIEHSRGGKGKKVAKQNAAKSDQSDGISDIATIDKNRQCPEKGDLAKNSETDPDSVQFVADFKEFLSLNASGSLSADFTNTFRINSLIWHFTQKIGDLLNADVSKFNGNSVNEFAAKMTNFRMKWEEIKGFQKAEDFAFVICILYQFASILIRETISFAKQMPEWNKCIRESRLNDLITTNEVSCERSEAEIIYSDLMSSEKISIIYGQNLANLLELSQNFRHYFCHDVKDMGQMKLELNKLIDPEEMNILENNFPEIMRIDLTLTPTLFIRCETLLINRSSSEQYRETLMNWTVGQLIGEMIATAELCQKKVHKLNLSASTLEALAGRIRLLYKSAYRNLQSEEHLCALIKLQQFVNSISSKNIYKINEKLVKRWQGLEECAMADERQRTVAQFRQSDTHADMFEQSLQKVFRYMPDRFRITLRLPGSKTRLAKLMGTRKRFEKLIGDEGLLKNVFTRDLFVDDSRLWAHYKLTFQEEKYNDALWLKCCKIGTDLIVFMRWVKRKLDKIDRPALWDKMRDFVEDELYDPMFDKDEEEMDKFEKILAEIFARTKIFISNFGEKNVKMFFKKWKETVVDEALKGQETDKNAKEHLEWVEKMHQKEFKALLDNEFMADFGQMIVLSQNNKTIKKNMQIFFTEKTIGVLCKEIMAGPFFVGESSKMAAGEVEEGAETTGDEHQQQQRKLTENTTEIEKHLKQMLWKGAKASGDSQNNNSNSLTNLTQNHFACPSTEEDFQEEQSPLYGSLKEMGQSLLTTYLAFLSDTSRMDVYSIGGKGLNVLVIELQGVLWWLLSLCERLMAIASALAVAPTALVDVRAEASVLSQQWNELLEVVDGLSLAEQKVFFLHKFARFLCRNKTMWDNSVEWTERLSNDPMLNILFEENETELSDDKWTVPKYEKTENVQIFVSLTADGNSQIINFFCISEMIERFKAFRWFFCNMNETQLESSKMKLGILVGEEELVTLEDLYPEVLQIDVPTPLVQSILYKAHFRVPSNSYSMRTGARLILPLLLRRARECCNAMPKLVDRNISEAFNDKFRPVQLTAFLALRKGTEKPLLAAVCLLQKFTKYMQKSVDLYRLDGGAIRAKAIRNWTDEKCESDAEEQRRAYQQQIVDLNNYLCEDLNKIIQRNVGGFYKFMRNTRGARSRAAKFLTGKYKNLLEELRSELTDPQVFDDLHLKRDYLKAIFGVDTIGQVVGNLSAQISVWVRWMDSELSEKQNSHRTIGLKKVDEHVWSKTRPDFEDMYDELADRNLYELEQQGYLLWELFPRSKEFLDEKRTERNWDKLGIRPSMDRGGRKQTAMDREHCLMAEWAQMMGEVRRKGAEMRLPEEETEQERWMKRRHWHTLITLFADGNFRQRLISGFDRDEEAKTRLLNFIQFEMRDNFMELLNVTDEKEFETKVKMLKKKMDSGGDVKTEEETTGKTKAMLADQNMKKLIREEEKLKELKKKIAERQLEKRKRRRENEQKRKIERERRREAKNSDEAVETAPRTTPFPAETSAGQYNSEDEYAESPSRYGDSPSRYGESPAQSPSRYGDSPSRYGDSPVQSPSRYGDSPSRYGDSPVQSPSRYGGSFVQSPSSRFGCGESPSRDFGSLSSRRYGSAIKIAANPTKLKKKKLEKDLQNELANLELSDFASDEFLHSKYFHFLTNPSETKRRLLDLGVFANEIWHRMEIVSNFIKILECKATEIGKSFEYHRMKQLEQYLLKEFQQNEHFLTHIKTEGDFDESAAILHNLLKRTIFELEGGENSDEFDEKTNIGWTTEEMKMVRKQLHRNKLAKALNSDQKHLSERNAKSFWQTLEENGQSNLLMKLFVTSKPNLANRFKEHLEGWRALLAQQRIDAKLHEQFVGKFEANLGTNFPENMQQIYFLNSEDAKLEQSLIALLSEHGFAESNSAVFALKALKTIISEWSVGHAQLLETGSYLLGAHTSNADIDTICIMRQRFVTQTEEMNAFFGTYYCDLSLQLEQRICEDNSLYCKLCKHPNVDFLNKSPRAYMPLIELKFMGIEFDVSFVLISDIESLPDEPLDATDVEWIMELLALSPEPREAMLKSLSGFLANQRILELMRNKSNQRKFRQLLWSIKFWAKSNYVYGNIFGFFNGASLSILTAKVILWYPNSSIPFLFEKLMFILTNWKWPMPVKLIEQNAKNNFESLSWSPSAEESAALIMPIITSSKLAQNASQNINKSTFRIIQNAMREAFAQLRILRNSPINSSADEQNFWKNLFPVKEFTKKYDHLVMISCMVSAPQHINQFCRFVERKLRFKLEDFDRTLAESIEYSHVNPNSHFANESKKCPKMAQNINLQFSLCKQWLVGLKMKESNVEGGLKLNEEIIQLLKEEVRKVDEKIFKEYSLNVLRGRYQHIGLKSQYIEASKLPEWW</sequence>
<evidence type="ECO:0000313" key="14">
    <source>
        <dbReference type="WBParaSite" id="Gr19_v10_g4884.t2"/>
    </source>
</evidence>
<evidence type="ECO:0000256" key="3">
    <source>
        <dbReference type="ARBA" id="ARBA00012388"/>
    </source>
</evidence>
<dbReference type="InterPro" id="IPR011068">
    <property type="entry name" value="NuclTrfase_I-like_C"/>
</dbReference>
<dbReference type="GO" id="GO:0005524">
    <property type="term" value="F:ATP binding"/>
    <property type="evidence" value="ECO:0007669"/>
    <property type="project" value="UniProtKB-KW"/>
</dbReference>
<feature type="region of interest" description="Disordered" evidence="10">
    <location>
        <begin position="683"/>
        <end position="704"/>
    </location>
</feature>
<evidence type="ECO:0000256" key="10">
    <source>
        <dbReference type="SAM" id="MobiDB-lite"/>
    </source>
</evidence>
<evidence type="ECO:0000256" key="11">
    <source>
        <dbReference type="SAM" id="SignalP"/>
    </source>
</evidence>
<dbReference type="SUPFAM" id="SSF55003">
    <property type="entry name" value="PAP/Archaeal CCA-adding enzyme, C-terminal domain"/>
    <property type="match status" value="1"/>
</dbReference>
<feature type="domain" description="Poly(A) polymerase central" evidence="12">
    <location>
        <begin position="2094"/>
        <end position="2220"/>
    </location>
</feature>
<evidence type="ECO:0000256" key="8">
    <source>
        <dbReference type="ARBA" id="ARBA00023242"/>
    </source>
</evidence>
<dbReference type="Pfam" id="PF04928">
    <property type="entry name" value="PAP_central"/>
    <property type="match status" value="1"/>
</dbReference>
<dbReference type="InterPro" id="IPR043519">
    <property type="entry name" value="NT_sf"/>
</dbReference>
<evidence type="ECO:0000256" key="2">
    <source>
        <dbReference type="ARBA" id="ARBA00010912"/>
    </source>
</evidence>
<dbReference type="Gene3D" id="3.30.460.10">
    <property type="entry name" value="Beta Polymerase, domain 2"/>
    <property type="match status" value="1"/>
</dbReference>
<dbReference type="PANTHER" id="PTHR10682">
    <property type="entry name" value="POLY A POLYMERASE"/>
    <property type="match status" value="1"/>
</dbReference>
<feature type="compositionally biased region" description="Polar residues" evidence="10">
    <location>
        <begin position="1582"/>
        <end position="1599"/>
    </location>
</feature>
<dbReference type="GO" id="GO:0031123">
    <property type="term" value="P:RNA 3'-end processing"/>
    <property type="evidence" value="ECO:0007669"/>
    <property type="project" value="InterPro"/>
</dbReference>
<dbReference type="WBParaSite" id="Gr19_v10_g4884.t2">
    <property type="protein sequence ID" value="Gr19_v10_g4884.t2"/>
    <property type="gene ID" value="Gr19_v10_g4884"/>
</dbReference>
<evidence type="ECO:0000259" key="12">
    <source>
        <dbReference type="Pfam" id="PF04928"/>
    </source>
</evidence>
<protein>
    <recommendedName>
        <fullName evidence="3">polynucleotide adenylyltransferase</fullName>
        <ecNumber evidence="3">2.7.7.19</ecNumber>
    </recommendedName>
</protein>
<evidence type="ECO:0000313" key="13">
    <source>
        <dbReference type="Proteomes" id="UP000887572"/>
    </source>
</evidence>
<reference evidence="14" key="1">
    <citation type="submission" date="2022-11" db="UniProtKB">
        <authorList>
            <consortium name="WormBaseParasite"/>
        </authorList>
    </citation>
    <scope>IDENTIFICATION</scope>
</reference>
<dbReference type="SUPFAM" id="SSF81301">
    <property type="entry name" value="Nucleotidyltransferase"/>
    <property type="match status" value="1"/>
</dbReference>
<name>A0A914HUV3_GLORO</name>